<protein>
    <submittedName>
        <fullName evidence="2">Uncharacterized protein</fullName>
    </submittedName>
</protein>
<comment type="caution">
    <text evidence="2">The sequence shown here is derived from an EMBL/GenBank/DDBJ whole genome shotgun (WGS) entry which is preliminary data.</text>
</comment>
<feature type="region of interest" description="Disordered" evidence="1">
    <location>
        <begin position="110"/>
        <end position="135"/>
    </location>
</feature>
<evidence type="ECO:0000313" key="2">
    <source>
        <dbReference type="EMBL" id="MDH0655029.1"/>
    </source>
</evidence>
<evidence type="ECO:0000313" key="3">
    <source>
        <dbReference type="Proteomes" id="UP001161099"/>
    </source>
</evidence>
<dbReference type="AlphaFoldDB" id="A0AA42IIN3"/>
<proteinExistence type="predicted"/>
<sequence>MPKLVQILLSKQLTVNLGCDEQGQAKTVVLQAGLQEVEQEVAEHWFVKAHAQEVTSSDTQSHELQQALDKANEDLRVLQAQADAATTKISDLTTDVKDRDEEIKNLKIQLAKAQQADASKPSDPPAETETKAKGK</sequence>
<name>A0AA42IIN3_ACIJO</name>
<gene>
    <name evidence="2" type="ORF">N5D11_02660</name>
</gene>
<dbReference type="Proteomes" id="UP001161099">
    <property type="component" value="Unassembled WGS sequence"/>
</dbReference>
<dbReference type="RefSeq" id="WP_279697846.1">
    <property type="nucleotide sequence ID" value="NZ_JAOCDR010000003.1"/>
</dbReference>
<reference evidence="2" key="1">
    <citation type="submission" date="2022-09" db="EMBL/GenBank/DDBJ databases">
        <title>Intensive care unit water sources are persistently colonized with multi-drug resistant bacteria and are the site of extensive horizontal gene transfer of antibiotic resistance genes.</title>
        <authorList>
            <person name="Diorio-Toth L."/>
        </authorList>
    </citation>
    <scope>NUCLEOTIDE SEQUENCE</scope>
    <source>
        <strain evidence="2">GD03851</strain>
    </source>
</reference>
<organism evidence="2 3">
    <name type="scientific">Acinetobacter johnsonii</name>
    <dbReference type="NCBI Taxonomy" id="40214"/>
    <lineage>
        <taxon>Bacteria</taxon>
        <taxon>Pseudomonadati</taxon>
        <taxon>Pseudomonadota</taxon>
        <taxon>Gammaproteobacteria</taxon>
        <taxon>Moraxellales</taxon>
        <taxon>Moraxellaceae</taxon>
        <taxon>Acinetobacter</taxon>
    </lineage>
</organism>
<evidence type="ECO:0000256" key="1">
    <source>
        <dbReference type="SAM" id="MobiDB-lite"/>
    </source>
</evidence>
<dbReference type="EMBL" id="JAOCDR010000003">
    <property type="protein sequence ID" value="MDH0655029.1"/>
    <property type="molecule type" value="Genomic_DNA"/>
</dbReference>
<accession>A0AA42IIN3</accession>